<evidence type="ECO:0000256" key="1">
    <source>
        <dbReference type="SAM" id="MobiDB-lite"/>
    </source>
</evidence>
<feature type="compositionally biased region" description="Low complexity" evidence="1">
    <location>
        <begin position="78"/>
        <end position="90"/>
    </location>
</feature>
<sequence>MTAANFDRLPFLAVYPLETAFPYLSPDSPLQASSSSSSSRLGLDCARVAILGSLKASRMRGGGGPSRRIAPPPPLPHTTAINTTTTTTTHTRSENSSLRDTAASTGSIAERYLYHLLTHFVFQRLLLQHLSTPDLIALRQTSRFLRQTLDRERPLWRTINLSSPRLPFDPTASSPPNSLSRNRFYDSDNQQLPPADNISHLSRIASNHIPGSPISPYHHIRVLILDNYRFPRTYPGYMADALYALFSNDCIRRTLKLLSIRGVWNLTITQVAAYLRDWEIGIRGDFRRDRGWRYVDTPPKHDDDDSWRSGFQVVDRKGRPIPRETWWAERGWALEVFRFAGPRLFTRSDIGRSHSIEIPVAVPGYLHLPAEQADTEPGGTPYYRAYEEFVVPLPLDTRMFDETGTVDGVVRAMRSAARIGVQIDVGFCKNEAGHAGDGDVSSSATERRSWTIAERRWEQCVLPDCRWQGWTEACATCRWRQGWCCRGCYGWVCSGCRDKRRGDYGARGVWCGGGEGKCAAVESPIDLETDSTTQ</sequence>
<protein>
    <recommendedName>
        <fullName evidence="4">F-box domain-containing protein</fullName>
    </recommendedName>
</protein>
<gene>
    <name evidence="2" type="ORF">TWF696_003522</name>
</gene>
<organism evidence="2 3">
    <name type="scientific">Orbilia brochopaga</name>
    <dbReference type="NCBI Taxonomy" id="3140254"/>
    <lineage>
        <taxon>Eukaryota</taxon>
        <taxon>Fungi</taxon>
        <taxon>Dikarya</taxon>
        <taxon>Ascomycota</taxon>
        <taxon>Pezizomycotina</taxon>
        <taxon>Orbiliomycetes</taxon>
        <taxon>Orbiliales</taxon>
        <taxon>Orbiliaceae</taxon>
        <taxon>Orbilia</taxon>
    </lineage>
</organism>
<feature type="compositionally biased region" description="Polar residues" evidence="1">
    <location>
        <begin position="171"/>
        <end position="186"/>
    </location>
</feature>
<dbReference type="AlphaFoldDB" id="A0AAV9TXM4"/>
<dbReference type="Proteomes" id="UP001375240">
    <property type="component" value="Unassembled WGS sequence"/>
</dbReference>
<feature type="region of interest" description="Disordered" evidence="1">
    <location>
        <begin position="167"/>
        <end position="186"/>
    </location>
</feature>
<reference evidence="2 3" key="1">
    <citation type="submission" date="2019-10" db="EMBL/GenBank/DDBJ databases">
        <authorList>
            <person name="Palmer J.M."/>
        </authorList>
    </citation>
    <scope>NUCLEOTIDE SEQUENCE [LARGE SCALE GENOMIC DNA]</scope>
    <source>
        <strain evidence="2 3">TWF696</strain>
    </source>
</reference>
<comment type="caution">
    <text evidence="2">The sequence shown here is derived from an EMBL/GenBank/DDBJ whole genome shotgun (WGS) entry which is preliminary data.</text>
</comment>
<name>A0AAV9TXM4_9PEZI</name>
<keyword evidence="3" id="KW-1185">Reference proteome</keyword>
<evidence type="ECO:0000313" key="2">
    <source>
        <dbReference type="EMBL" id="KAK6330425.1"/>
    </source>
</evidence>
<accession>A0AAV9TXM4</accession>
<evidence type="ECO:0000313" key="3">
    <source>
        <dbReference type="Proteomes" id="UP001375240"/>
    </source>
</evidence>
<feature type="region of interest" description="Disordered" evidence="1">
    <location>
        <begin position="57"/>
        <end position="102"/>
    </location>
</feature>
<proteinExistence type="predicted"/>
<evidence type="ECO:0008006" key="4">
    <source>
        <dbReference type="Google" id="ProtNLM"/>
    </source>
</evidence>
<dbReference type="EMBL" id="JAVHNQ010000018">
    <property type="protein sequence ID" value="KAK6330425.1"/>
    <property type="molecule type" value="Genomic_DNA"/>
</dbReference>